<accession>A0ABS3WEV2</accession>
<dbReference type="EMBL" id="JAGGDJ010000023">
    <property type="protein sequence ID" value="MBO7746823.1"/>
    <property type="molecule type" value="Genomic_DNA"/>
</dbReference>
<evidence type="ECO:0000259" key="1">
    <source>
        <dbReference type="PROSITE" id="PS51186"/>
    </source>
</evidence>
<reference evidence="2 3" key="1">
    <citation type="submission" date="2021-03" db="EMBL/GenBank/DDBJ databases">
        <title>Paenibacillus artemisicola MWE-103 whole genome sequence.</title>
        <authorList>
            <person name="Ham Y.J."/>
        </authorList>
    </citation>
    <scope>NUCLEOTIDE SEQUENCE [LARGE SCALE GENOMIC DNA]</scope>
    <source>
        <strain evidence="2 3">MWE-103</strain>
    </source>
</reference>
<protein>
    <submittedName>
        <fullName evidence="2">GNAT family N-acetyltransferase</fullName>
    </submittedName>
</protein>
<dbReference type="SUPFAM" id="SSF55729">
    <property type="entry name" value="Acyl-CoA N-acyltransferases (Nat)"/>
    <property type="match status" value="1"/>
</dbReference>
<dbReference type="InterPro" id="IPR000182">
    <property type="entry name" value="GNAT_dom"/>
</dbReference>
<dbReference type="CDD" id="cd04301">
    <property type="entry name" value="NAT_SF"/>
    <property type="match status" value="1"/>
</dbReference>
<evidence type="ECO:0000313" key="3">
    <source>
        <dbReference type="Proteomes" id="UP000670947"/>
    </source>
</evidence>
<dbReference type="Proteomes" id="UP000670947">
    <property type="component" value="Unassembled WGS sequence"/>
</dbReference>
<name>A0ABS3WEV2_9BACL</name>
<comment type="caution">
    <text evidence="2">The sequence shown here is derived from an EMBL/GenBank/DDBJ whole genome shotgun (WGS) entry which is preliminary data.</text>
</comment>
<dbReference type="Gene3D" id="3.40.630.30">
    <property type="match status" value="1"/>
</dbReference>
<dbReference type="RefSeq" id="WP_208849562.1">
    <property type="nucleotide sequence ID" value="NZ_JAGGDJ010000023.1"/>
</dbReference>
<dbReference type="PROSITE" id="PS51186">
    <property type="entry name" value="GNAT"/>
    <property type="match status" value="1"/>
</dbReference>
<proteinExistence type="predicted"/>
<dbReference type="InterPro" id="IPR016181">
    <property type="entry name" value="Acyl_CoA_acyltransferase"/>
</dbReference>
<dbReference type="Pfam" id="PF00583">
    <property type="entry name" value="Acetyltransf_1"/>
    <property type="match status" value="1"/>
</dbReference>
<feature type="domain" description="N-acetyltransferase" evidence="1">
    <location>
        <begin position="5"/>
        <end position="191"/>
    </location>
</feature>
<sequence>MDNRITIEVAQDGNIEQCRELCNELMAFQKANAQLRPELFDAMNFDTRMKRSYERALASQVLVAKEDGVPVGYAFSTIDDISQSRHAYPDWAPRAEQGAYLGFYPDWDDLPDKAGCLNNLYIRDGYRHLGLGSKLFGMAMDWLDGFRDADVVFIFVSNGNEAALNFYLSRGFAFSHDVFGGFIQATYRRRT</sequence>
<evidence type="ECO:0000313" key="2">
    <source>
        <dbReference type="EMBL" id="MBO7746823.1"/>
    </source>
</evidence>
<organism evidence="2 3">
    <name type="scientific">Paenibacillus artemisiicola</name>
    <dbReference type="NCBI Taxonomy" id="1172618"/>
    <lineage>
        <taxon>Bacteria</taxon>
        <taxon>Bacillati</taxon>
        <taxon>Bacillota</taxon>
        <taxon>Bacilli</taxon>
        <taxon>Bacillales</taxon>
        <taxon>Paenibacillaceae</taxon>
        <taxon>Paenibacillus</taxon>
    </lineage>
</organism>
<gene>
    <name evidence="2" type="ORF">I8J29_21640</name>
</gene>
<keyword evidence="3" id="KW-1185">Reference proteome</keyword>